<feature type="compositionally biased region" description="Basic and acidic residues" evidence="1">
    <location>
        <begin position="319"/>
        <end position="339"/>
    </location>
</feature>
<evidence type="ECO:0000313" key="4">
    <source>
        <dbReference type="EMBL" id="RMB93041.1"/>
    </source>
</evidence>
<dbReference type="EMBL" id="QRBI01000214">
    <property type="protein sequence ID" value="RMB93045.1"/>
    <property type="molecule type" value="Genomic_DNA"/>
</dbReference>
<feature type="compositionally biased region" description="Basic residues" evidence="1">
    <location>
        <begin position="40"/>
        <end position="57"/>
    </location>
</feature>
<keyword evidence="2" id="KW-1133">Transmembrane helix</keyword>
<feature type="region of interest" description="Disordered" evidence="1">
    <location>
        <begin position="37"/>
        <end position="90"/>
    </location>
</feature>
<evidence type="ECO:0000313" key="9">
    <source>
        <dbReference type="EMBL" id="RMB93046.1"/>
    </source>
</evidence>
<dbReference type="EMBL" id="QRBI01000214">
    <property type="protein sequence ID" value="RMB93041.1"/>
    <property type="molecule type" value="Genomic_DNA"/>
</dbReference>
<accession>A0A3M0IW62</accession>
<feature type="compositionally biased region" description="Low complexity" evidence="1">
    <location>
        <begin position="58"/>
        <end position="74"/>
    </location>
</feature>
<dbReference type="EMBL" id="QRBI01000214">
    <property type="protein sequence ID" value="RMB93040.1"/>
    <property type="molecule type" value="Genomic_DNA"/>
</dbReference>
<feature type="region of interest" description="Disordered" evidence="1">
    <location>
        <begin position="159"/>
        <end position="203"/>
    </location>
</feature>
<keyword evidence="2" id="KW-0812">Transmembrane</keyword>
<evidence type="ECO:0000313" key="7">
    <source>
        <dbReference type="EMBL" id="RMB93044.1"/>
    </source>
</evidence>
<evidence type="ECO:0000313" key="5">
    <source>
        <dbReference type="EMBL" id="RMB93042.1"/>
    </source>
</evidence>
<feature type="compositionally biased region" description="Low complexity" evidence="1">
    <location>
        <begin position="183"/>
        <end position="196"/>
    </location>
</feature>
<sequence>MARVGAVSDVSVLLAALALLLATVAVWWVIGHRAAQGRQARTRRPRKHPGGRARGPRRSPGAPVAARASRPAATPRKHPNAPATSSKGPCSCGPCLSVAKELQGLMLLLRAHRGTWAPLHPAMWRVLWAHLQQLGKRGHLPCCASSRCSGRFRPFGRLLQPRGAIPGTASSPSRRLPWPPTVPLRSSGRPRSSLPGASTASDSLQPCKSLLALQRLPPSQNLPGAETPPPSQQLATASIPAESPQPFKILRLPRPVLRSQFLPPSHTFPPGGLQPSRPLTKASEPAHPEEALDSSSCSLQDQQHPMPIESPGVSQATETARESREAETGAQLETEKHSQEQVAEPQISCSHQGPAQGSQDAVPDSGRKSPSSVAQTVPRRPWQLRGLQEAAPRRPPQARQVVTGVGGAFHHRC</sequence>
<feature type="compositionally biased region" description="Polar residues" evidence="1">
    <location>
        <begin position="347"/>
        <end position="359"/>
    </location>
</feature>
<proteinExistence type="predicted"/>
<dbReference type="EMBL" id="QRBI01000214">
    <property type="protein sequence ID" value="RMB93042.1"/>
    <property type="molecule type" value="Genomic_DNA"/>
</dbReference>
<dbReference type="EMBL" id="QRBI01000214">
    <property type="protein sequence ID" value="RMB93043.1"/>
    <property type="molecule type" value="Genomic_DNA"/>
</dbReference>
<evidence type="ECO:0000313" key="10">
    <source>
        <dbReference type="EMBL" id="RMB93047.1"/>
    </source>
</evidence>
<dbReference type="AlphaFoldDB" id="A0A3M0IW62"/>
<comment type="caution">
    <text evidence="10">The sequence shown here is derived from an EMBL/GenBank/DDBJ whole genome shotgun (WGS) entry which is preliminary data.</text>
</comment>
<feature type="region of interest" description="Disordered" evidence="1">
    <location>
        <begin position="218"/>
        <end position="246"/>
    </location>
</feature>
<feature type="region of interest" description="Disordered" evidence="1">
    <location>
        <begin position="260"/>
        <end position="400"/>
    </location>
</feature>
<feature type="transmembrane region" description="Helical" evidence="2">
    <location>
        <begin position="12"/>
        <end position="31"/>
    </location>
</feature>
<dbReference type="Proteomes" id="UP000269221">
    <property type="component" value="Unassembled WGS sequence"/>
</dbReference>
<dbReference type="EMBL" id="QRBI01000214">
    <property type="protein sequence ID" value="RMB93047.1"/>
    <property type="molecule type" value="Genomic_DNA"/>
</dbReference>
<dbReference type="STRING" id="333673.A0A3M0IW62"/>
<organism evidence="10 11">
    <name type="scientific">Hirundo rustica rustica</name>
    <dbReference type="NCBI Taxonomy" id="333673"/>
    <lineage>
        <taxon>Eukaryota</taxon>
        <taxon>Metazoa</taxon>
        <taxon>Chordata</taxon>
        <taxon>Craniata</taxon>
        <taxon>Vertebrata</taxon>
        <taxon>Euteleostomi</taxon>
        <taxon>Archelosauria</taxon>
        <taxon>Archosauria</taxon>
        <taxon>Dinosauria</taxon>
        <taxon>Saurischia</taxon>
        <taxon>Theropoda</taxon>
        <taxon>Coelurosauria</taxon>
        <taxon>Aves</taxon>
        <taxon>Neognathae</taxon>
        <taxon>Neoaves</taxon>
        <taxon>Telluraves</taxon>
        <taxon>Australaves</taxon>
        <taxon>Passeriformes</taxon>
        <taxon>Sylvioidea</taxon>
        <taxon>Hirundinidae</taxon>
        <taxon>Hirundo</taxon>
    </lineage>
</organism>
<keyword evidence="11" id="KW-1185">Reference proteome</keyword>
<gene>
    <name evidence="3" type="ORF">DUI87_30546</name>
    <name evidence="4" type="ORF">DUI87_30547</name>
    <name evidence="5" type="ORF">DUI87_30548</name>
    <name evidence="6" type="ORF">DUI87_30549</name>
    <name evidence="7" type="ORF">DUI87_30550</name>
    <name evidence="8" type="ORF">DUI87_30551</name>
    <name evidence="9" type="ORF">DUI87_30552</name>
    <name evidence="10" type="ORF">DUI87_30553</name>
</gene>
<keyword evidence="2" id="KW-0472">Membrane</keyword>
<reference evidence="10 11" key="1">
    <citation type="submission" date="2018-07" db="EMBL/GenBank/DDBJ databases">
        <title>A high quality draft genome assembly of the barn swallow (H. rustica rustica).</title>
        <authorList>
            <person name="Formenti G."/>
            <person name="Chiara M."/>
            <person name="Poveda L."/>
            <person name="Francoijs K.-J."/>
            <person name="Bonisoli-Alquati A."/>
            <person name="Canova L."/>
            <person name="Gianfranceschi L."/>
            <person name="Horner D.S."/>
            <person name="Saino N."/>
        </authorList>
    </citation>
    <scope>NUCLEOTIDE SEQUENCE [LARGE SCALE GENOMIC DNA]</scope>
    <source>
        <strain evidence="10">Chelidonia</strain>
        <tissue evidence="10">Blood</tissue>
    </source>
</reference>
<evidence type="ECO:0000256" key="1">
    <source>
        <dbReference type="SAM" id="MobiDB-lite"/>
    </source>
</evidence>
<name>A0A3M0IW62_HIRRU</name>
<dbReference type="EMBL" id="QRBI01000214">
    <property type="protein sequence ID" value="RMB93044.1"/>
    <property type="molecule type" value="Genomic_DNA"/>
</dbReference>
<protein>
    <submittedName>
        <fullName evidence="10">Uncharacterized protein</fullName>
    </submittedName>
</protein>
<dbReference type="EMBL" id="QRBI01000214">
    <property type="protein sequence ID" value="RMB93046.1"/>
    <property type="molecule type" value="Genomic_DNA"/>
</dbReference>
<evidence type="ECO:0000313" key="3">
    <source>
        <dbReference type="EMBL" id="RMB93040.1"/>
    </source>
</evidence>
<evidence type="ECO:0000256" key="2">
    <source>
        <dbReference type="SAM" id="Phobius"/>
    </source>
</evidence>
<evidence type="ECO:0000313" key="11">
    <source>
        <dbReference type="Proteomes" id="UP000269221"/>
    </source>
</evidence>
<feature type="compositionally biased region" description="Low complexity" evidence="1">
    <location>
        <begin position="293"/>
        <end position="303"/>
    </location>
</feature>
<evidence type="ECO:0000313" key="8">
    <source>
        <dbReference type="EMBL" id="RMB93045.1"/>
    </source>
</evidence>
<evidence type="ECO:0000313" key="6">
    <source>
        <dbReference type="EMBL" id="RMB93043.1"/>
    </source>
</evidence>